<dbReference type="CDD" id="cd11377">
    <property type="entry name" value="Pro-peptidase_S53"/>
    <property type="match status" value="1"/>
</dbReference>
<sequence>MLFRYLAAALAGGLAIDAVVASAVGVGLKKREVPATHVLHERQMHHWSRTWNKKEKLRADALLPMRIGLKQSNLGAGHDLLMEISNPSSSSFGKHLSAGEVIDFFAPSESGVSVVKEWLVSSGISAERITLSANKQWLQFDALTSEVEDILVTDYFIFEHTQTGTANIAADDYHIPGHIQEHIDYITPGIRLRPDPGRVKKLKRKREAEELQRRGITTDNTGLVPIADASSLPPLNSSVCYLYITNQCIRNQYRIPKGDKAAEGNELGIFESLDDHYSKEDLDVYWSTLYPEIPNGTYPIEKLIDGAIGESPTVADAGIESDLDFESSWPLIWPQKTVLFQTDDQYYEINQTDLYTPYLGFWNTFFDALDGSYCTYSAYGETGDCDKPECLDPSYPDPNPGGYKGQLQCGVYEPTNVISISYGGGEGDLPAYYLKRQCDEVMKLGLQGVTVVISSGDYGVGSYPGDGGFESGCAGPDGTVFYPATAATCPYVLSVGSTQFDTPASGSGGPACKLSEVATSRFPSGGGFSNVFPTADYQKSAVATYFDTVSLDFTGYTDPGTNFSTVGSGVYNSGGRGYPDVGAIGDRFVTRAEGAWYRVGGTSLSAPVWAAVITRVNEERIAVGKSPVGFVNPVLYEHPEVFTDITSGSNPNCNSTGFLAAPGWDPVTGLGSPVYPKLLSLLLSLP</sequence>
<keyword evidence="12" id="KW-1185">Reference proteome</keyword>
<dbReference type="GO" id="GO:0005576">
    <property type="term" value="C:extracellular region"/>
    <property type="evidence" value="ECO:0007669"/>
    <property type="project" value="UniProtKB-SubCell"/>
</dbReference>
<keyword evidence="7" id="KW-0865">Zymogen</keyword>
<dbReference type="GO" id="GO:0008240">
    <property type="term" value="F:tripeptidyl-peptidase activity"/>
    <property type="evidence" value="ECO:0007669"/>
    <property type="project" value="TreeGrafter"/>
</dbReference>
<keyword evidence="3 8" id="KW-0479">Metal-binding</keyword>
<feature type="active site" description="Charge relay system" evidence="8">
    <location>
        <position position="320"/>
    </location>
</feature>
<feature type="active site" description="Charge relay system" evidence="8">
    <location>
        <position position="324"/>
    </location>
</feature>
<evidence type="ECO:0000256" key="1">
    <source>
        <dbReference type="ARBA" id="ARBA00004239"/>
    </source>
</evidence>
<name>A0AA38RQ72_9PEZI</name>
<keyword evidence="6 8" id="KW-0106">Calcium</keyword>
<dbReference type="InterPro" id="IPR030400">
    <property type="entry name" value="Sedolisin_dom"/>
</dbReference>
<keyword evidence="2 8" id="KW-0645">Protease</keyword>
<dbReference type="PANTHER" id="PTHR14218:SF19">
    <property type="entry name" value="SERINE PROTEASE AORO, PUTATIVE (AFU_ORTHOLOGUE AFUA_6G10250)-RELATED"/>
    <property type="match status" value="1"/>
</dbReference>
<gene>
    <name evidence="11" type="ORF">NKR23_g9553</name>
</gene>
<organism evidence="11 12">
    <name type="scientific">Pleurostoma richardsiae</name>
    <dbReference type="NCBI Taxonomy" id="41990"/>
    <lineage>
        <taxon>Eukaryota</taxon>
        <taxon>Fungi</taxon>
        <taxon>Dikarya</taxon>
        <taxon>Ascomycota</taxon>
        <taxon>Pezizomycotina</taxon>
        <taxon>Sordariomycetes</taxon>
        <taxon>Sordariomycetidae</taxon>
        <taxon>Calosphaeriales</taxon>
        <taxon>Pleurostomataceae</taxon>
        <taxon>Pleurostoma</taxon>
    </lineage>
</organism>
<keyword evidence="9" id="KW-0732">Signal</keyword>
<dbReference type="GO" id="GO:0046872">
    <property type="term" value="F:metal ion binding"/>
    <property type="evidence" value="ECO:0007669"/>
    <property type="project" value="UniProtKB-UniRule"/>
</dbReference>
<dbReference type="SUPFAM" id="SSF54897">
    <property type="entry name" value="Protease propeptides/inhibitors"/>
    <property type="match status" value="1"/>
</dbReference>
<evidence type="ECO:0000256" key="8">
    <source>
        <dbReference type="PROSITE-ProRule" id="PRU01032"/>
    </source>
</evidence>
<reference evidence="11" key="1">
    <citation type="submission" date="2022-07" db="EMBL/GenBank/DDBJ databases">
        <title>Fungi with potential for degradation of polypropylene.</title>
        <authorList>
            <person name="Gostincar C."/>
        </authorList>
    </citation>
    <scope>NUCLEOTIDE SEQUENCE</scope>
    <source>
        <strain evidence="11">EXF-13308</strain>
    </source>
</reference>
<dbReference type="GO" id="GO:0004252">
    <property type="term" value="F:serine-type endopeptidase activity"/>
    <property type="evidence" value="ECO:0007669"/>
    <property type="project" value="UniProtKB-UniRule"/>
</dbReference>
<feature type="binding site" evidence="8">
    <location>
        <position position="665"/>
    </location>
    <ligand>
        <name>Ca(2+)</name>
        <dbReference type="ChEBI" id="CHEBI:29108"/>
    </ligand>
</feature>
<comment type="cofactor">
    <cofactor evidence="8">
        <name>Ca(2+)</name>
        <dbReference type="ChEBI" id="CHEBI:29108"/>
    </cofactor>
    <text evidence="8">Binds 1 Ca(2+) ion per subunit.</text>
</comment>
<keyword evidence="4 8" id="KW-0378">Hydrolase</keyword>
<evidence type="ECO:0000259" key="10">
    <source>
        <dbReference type="PROSITE" id="PS51695"/>
    </source>
</evidence>
<protein>
    <submittedName>
        <fullName evidence="11">Alkaline serine protease</fullName>
    </submittedName>
</protein>
<evidence type="ECO:0000256" key="9">
    <source>
        <dbReference type="SAM" id="SignalP"/>
    </source>
</evidence>
<evidence type="ECO:0000313" key="11">
    <source>
        <dbReference type="EMBL" id="KAJ9136927.1"/>
    </source>
</evidence>
<dbReference type="Gene3D" id="3.40.50.200">
    <property type="entry name" value="Peptidase S8/S53 domain"/>
    <property type="match status" value="1"/>
</dbReference>
<dbReference type="Pfam" id="PF09286">
    <property type="entry name" value="Pro-kuma_activ"/>
    <property type="match status" value="1"/>
</dbReference>
<dbReference type="EMBL" id="JANBVO010000037">
    <property type="protein sequence ID" value="KAJ9136927.1"/>
    <property type="molecule type" value="Genomic_DNA"/>
</dbReference>
<dbReference type="Proteomes" id="UP001174694">
    <property type="component" value="Unassembled WGS sequence"/>
</dbReference>
<feature type="chain" id="PRO_5041342472" evidence="9">
    <location>
        <begin position="22"/>
        <end position="686"/>
    </location>
</feature>
<dbReference type="CDD" id="cd04056">
    <property type="entry name" value="Peptidases_S53"/>
    <property type="match status" value="1"/>
</dbReference>
<feature type="signal peptide" evidence="9">
    <location>
        <begin position="1"/>
        <end position="21"/>
    </location>
</feature>
<dbReference type="SUPFAM" id="SSF52743">
    <property type="entry name" value="Subtilisin-like"/>
    <property type="match status" value="1"/>
</dbReference>
<feature type="binding site" evidence="8">
    <location>
        <position position="645"/>
    </location>
    <ligand>
        <name>Ca(2+)</name>
        <dbReference type="ChEBI" id="CHEBI:29108"/>
    </ligand>
</feature>
<feature type="binding site" evidence="8">
    <location>
        <position position="663"/>
    </location>
    <ligand>
        <name>Ca(2+)</name>
        <dbReference type="ChEBI" id="CHEBI:29108"/>
    </ligand>
</feature>
<feature type="binding site" evidence="8">
    <location>
        <position position="644"/>
    </location>
    <ligand>
        <name>Ca(2+)</name>
        <dbReference type="ChEBI" id="CHEBI:29108"/>
    </ligand>
</feature>
<dbReference type="PROSITE" id="PS51695">
    <property type="entry name" value="SEDOLISIN"/>
    <property type="match status" value="1"/>
</dbReference>
<comment type="subcellular location">
    <subcellularLocation>
        <location evidence="1">Secreted</location>
        <location evidence="1">Extracellular space</location>
    </subcellularLocation>
</comment>
<feature type="active site" description="Charge relay system" evidence="8">
    <location>
        <position position="603"/>
    </location>
</feature>
<evidence type="ECO:0000256" key="5">
    <source>
        <dbReference type="ARBA" id="ARBA00022825"/>
    </source>
</evidence>
<dbReference type="InterPro" id="IPR036852">
    <property type="entry name" value="Peptidase_S8/S53_dom_sf"/>
</dbReference>
<dbReference type="GO" id="GO:0006508">
    <property type="term" value="P:proteolysis"/>
    <property type="evidence" value="ECO:0007669"/>
    <property type="project" value="UniProtKB-KW"/>
</dbReference>
<evidence type="ECO:0000313" key="12">
    <source>
        <dbReference type="Proteomes" id="UP001174694"/>
    </source>
</evidence>
<keyword evidence="5 8" id="KW-0720">Serine protease</keyword>
<evidence type="ECO:0000256" key="7">
    <source>
        <dbReference type="ARBA" id="ARBA00023145"/>
    </source>
</evidence>
<evidence type="ECO:0000256" key="6">
    <source>
        <dbReference type="ARBA" id="ARBA00022837"/>
    </source>
</evidence>
<comment type="caution">
    <text evidence="11">The sequence shown here is derived from an EMBL/GenBank/DDBJ whole genome shotgun (WGS) entry which is preliminary data.</text>
</comment>
<dbReference type="SMART" id="SM00944">
    <property type="entry name" value="Pro-kuma_activ"/>
    <property type="match status" value="1"/>
</dbReference>
<dbReference type="InterPro" id="IPR015366">
    <property type="entry name" value="S53_propep"/>
</dbReference>
<dbReference type="InterPro" id="IPR050819">
    <property type="entry name" value="Tripeptidyl-peptidase_I"/>
</dbReference>
<evidence type="ECO:0000256" key="2">
    <source>
        <dbReference type="ARBA" id="ARBA00022670"/>
    </source>
</evidence>
<evidence type="ECO:0000256" key="4">
    <source>
        <dbReference type="ARBA" id="ARBA00022801"/>
    </source>
</evidence>
<dbReference type="PANTHER" id="PTHR14218">
    <property type="entry name" value="PROTEASE S8 TRIPEPTIDYL PEPTIDASE I CLN2"/>
    <property type="match status" value="1"/>
</dbReference>
<proteinExistence type="predicted"/>
<dbReference type="AlphaFoldDB" id="A0AA38RQ72"/>
<accession>A0AA38RQ72</accession>
<evidence type="ECO:0000256" key="3">
    <source>
        <dbReference type="ARBA" id="ARBA00022723"/>
    </source>
</evidence>
<feature type="domain" description="Peptidase S53" evidence="10">
    <location>
        <begin position="243"/>
        <end position="685"/>
    </location>
</feature>